<dbReference type="Proteomes" id="UP001597295">
    <property type="component" value="Unassembled WGS sequence"/>
</dbReference>
<reference evidence="2" key="1">
    <citation type="journal article" date="2019" name="Int. J. Syst. Evol. Microbiol.">
        <title>The Global Catalogue of Microorganisms (GCM) 10K type strain sequencing project: providing services to taxonomists for standard genome sequencing and annotation.</title>
        <authorList>
            <consortium name="The Broad Institute Genomics Platform"/>
            <consortium name="The Broad Institute Genome Sequencing Center for Infectious Disease"/>
            <person name="Wu L."/>
            <person name="Ma J."/>
        </authorList>
    </citation>
    <scope>NUCLEOTIDE SEQUENCE [LARGE SCALE GENOMIC DNA]</scope>
    <source>
        <strain evidence="2">CGMCC 1.19062</strain>
    </source>
</reference>
<dbReference type="EMBL" id="JBHUIP010000012">
    <property type="protein sequence ID" value="MFD2264201.1"/>
    <property type="molecule type" value="Genomic_DNA"/>
</dbReference>
<name>A0ABW5DXM5_9PROT</name>
<proteinExistence type="predicted"/>
<protein>
    <submittedName>
        <fullName evidence="1">Uncharacterized protein</fullName>
    </submittedName>
</protein>
<evidence type="ECO:0000313" key="1">
    <source>
        <dbReference type="EMBL" id="MFD2264201.1"/>
    </source>
</evidence>
<organism evidence="1 2">
    <name type="scientific">Lacibacterium aquatile</name>
    <dbReference type="NCBI Taxonomy" id="1168082"/>
    <lineage>
        <taxon>Bacteria</taxon>
        <taxon>Pseudomonadati</taxon>
        <taxon>Pseudomonadota</taxon>
        <taxon>Alphaproteobacteria</taxon>
        <taxon>Rhodospirillales</taxon>
        <taxon>Rhodospirillaceae</taxon>
    </lineage>
</organism>
<dbReference type="RefSeq" id="WP_379877251.1">
    <property type="nucleotide sequence ID" value="NZ_JBHUIP010000012.1"/>
</dbReference>
<evidence type="ECO:0000313" key="2">
    <source>
        <dbReference type="Proteomes" id="UP001597295"/>
    </source>
</evidence>
<keyword evidence="2" id="KW-1185">Reference proteome</keyword>
<comment type="caution">
    <text evidence="1">The sequence shown here is derived from an EMBL/GenBank/DDBJ whole genome shotgun (WGS) entry which is preliminary data.</text>
</comment>
<sequence>MSDFIVNFCDQEFYRRIWLDYRNFQQPIAEEDLRPGLEVTACTPEGHRFAGIVDLARAPVDDRRWVIIDKLWLPPLSASPASQFMEDWDAGKLGFKIDYNDLWTPDIVYFSFHRNDQPLREEEMVAGSIVTACDSEGLSFQVTVRYFAEGHELWGGHWGGEFIDDTRRNMPGSLCDMTDNEPDWYKLFESWEAYDQAIRATRQPLAHASLNKDQIDTRH</sequence>
<accession>A0ABW5DXM5</accession>
<gene>
    <name evidence="1" type="ORF">ACFSM5_14965</name>
</gene>